<keyword evidence="3" id="KW-1185">Reference proteome</keyword>
<dbReference type="InterPro" id="IPR036291">
    <property type="entry name" value="NAD(P)-bd_dom_sf"/>
</dbReference>
<dbReference type="InterPro" id="IPR001509">
    <property type="entry name" value="Epimerase_deHydtase"/>
</dbReference>
<dbReference type="Proteomes" id="UP000184164">
    <property type="component" value="Unassembled WGS sequence"/>
</dbReference>
<proteinExistence type="predicted"/>
<dbReference type="AlphaFoldDB" id="A0A1M5F719"/>
<organism evidence="2 3">
    <name type="scientific">Mariniphaga anaerophila</name>
    <dbReference type="NCBI Taxonomy" id="1484053"/>
    <lineage>
        <taxon>Bacteria</taxon>
        <taxon>Pseudomonadati</taxon>
        <taxon>Bacteroidota</taxon>
        <taxon>Bacteroidia</taxon>
        <taxon>Marinilabiliales</taxon>
        <taxon>Prolixibacteraceae</taxon>
        <taxon>Mariniphaga</taxon>
    </lineage>
</organism>
<dbReference type="STRING" id="1484053.SAMN05444274_11130"/>
<dbReference type="InterPro" id="IPR050177">
    <property type="entry name" value="Lipid_A_modif_metabolic_enz"/>
</dbReference>
<dbReference type="EMBL" id="FQUM01000011">
    <property type="protein sequence ID" value="SHF86872.1"/>
    <property type="molecule type" value="Genomic_DNA"/>
</dbReference>
<protein>
    <submittedName>
        <fullName evidence="2">Nucleoside-diphosphate-sugar epimerase</fullName>
    </submittedName>
</protein>
<evidence type="ECO:0000313" key="3">
    <source>
        <dbReference type="Proteomes" id="UP000184164"/>
    </source>
</evidence>
<dbReference type="OrthoDB" id="329806at2"/>
<evidence type="ECO:0000313" key="2">
    <source>
        <dbReference type="EMBL" id="SHF86872.1"/>
    </source>
</evidence>
<dbReference type="RefSeq" id="WP_073003208.1">
    <property type="nucleotide sequence ID" value="NZ_FQUM01000011.1"/>
</dbReference>
<gene>
    <name evidence="2" type="ORF">SAMN05444274_11130</name>
</gene>
<dbReference type="PANTHER" id="PTHR43245">
    <property type="entry name" value="BIFUNCTIONAL POLYMYXIN RESISTANCE PROTEIN ARNA"/>
    <property type="match status" value="1"/>
</dbReference>
<dbReference type="SUPFAM" id="SSF51735">
    <property type="entry name" value="NAD(P)-binding Rossmann-fold domains"/>
    <property type="match status" value="1"/>
</dbReference>
<reference evidence="2 3" key="1">
    <citation type="submission" date="2016-11" db="EMBL/GenBank/DDBJ databases">
        <authorList>
            <person name="Jaros S."/>
            <person name="Januszkiewicz K."/>
            <person name="Wedrychowicz H."/>
        </authorList>
    </citation>
    <scope>NUCLEOTIDE SEQUENCE [LARGE SCALE GENOMIC DNA]</scope>
    <source>
        <strain evidence="2 3">DSM 26910</strain>
    </source>
</reference>
<dbReference type="Gene3D" id="3.40.50.720">
    <property type="entry name" value="NAD(P)-binding Rossmann-like Domain"/>
    <property type="match status" value="1"/>
</dbReference>
<feature type="domain" description="NAD-dependent epimerase/dehydratase" evidence="1">
    <location>
        <begin position="3"/>
        <end position="209"/>
    </location>
</feature>
<dbReference type="PANTHER" id="PTHR43245:SF13">
    <property type="entry name" value="UDP-D-APIOSE_UDP-D-XYLOSE SYNTHASE 2"/>
    <property type="match status" value="1"/>
</dbReference>
<dbReference type="Pfam" id="PF01370">
    <property type="entry name" value="Epimerase"/>
    <property type="match status" value="1"/>
</dbReference>
<accession>A0A1M5F719</accession>
<name>A0A1M5F719_9BACT</name>
<sequence length="305" mass="33957">MQVILGAGGAIGKELARALKNYTPSVRLVGRNPKKINESDELFPGDLNDPETVDKAVNGAEVAYLTAGLPYRAKTWQQQWPVIMQNAISACKKHHCKLVFFDNMYLYDSAELCPMVEETKINPGSEKGKVRAQVAEMLMHETETSQLNALIARAADFYGPGIGNSLFNEAVVKNLKAGKKAICLCSVKYKHNYTYTPDAAKATALLGNSENAYGQVWHLPTAPAQTMQQWVELAARELNAKPKTMVVSKSLLTLLGVFNPIMRETKEMLYQYDRDYEFDSSKFEMVFNMKPTSASEAIKQIINSM</sequence>
<evidence type="ECO:0000259" key="1">
    <source>
        <dbReference type="Pfam" id="PF01370"/>
    </source>
</evidence>